<evidence type="ECO:0000313" key="4">
    <source>
        <dbReference type="EMBL" id="GAF06780.1"/>
    </source>
</evidence>
<dbReference type="PANTHER" id="PTHR37810:SF9">
    <property type="entry name" value="MEMBRANE PROTEIN"/>
    <property type="match status" value="1"/>
</dbReference>
<evidence type="ECO:0000313" key="5">
    <source>
        <dbReference type="Proteomes" id="UP000019364"/>
    </source>
</evidence>
<feature type="transmembrane region" description="Helical" evidence="1">
    <location>
        <begin position="57"/>
        <end position="76"/>
    </location>
</feature>
<feature type="transmembrane region" description="Helical" evidence="1">
    <location>
        <begin position="235"/>
        <end position="254"/>
    </location>
</feature>
<protein>
    <recommendedName>
        <fullName evidence="6">DUF1648 domain-containing protein</fullName>
    </recommendedName>
</protein>
<proteinExistence type="predicted"/>
<dbReference type="RefSeq" id="WP_036646259.1">
    <property type="nucleotide sequence ID" value="NZ_BAVZ01000002.1"/>
</dbReference>
<keyword evidence="5" id="KW-1185">Reference proteome</keyword>
<dbReference type="InterPro" id="IPR043831">
    <property type="entry name" value="DUF5808"/>
</dbReference>
<evidence type="ECO:0000256" key="1">
    <source>
        <dbReference type="SAM" id="Phobius"/>
    </source>
</evidence>
<feature type="transmembrane region" description="Helical" evidence="1">
    <location>
        <begin position="266"/>
        <end position="289"/>
    </location>
</feature>
<feature type="domain" description="DUF5808" evidence="3">
    <location>
        <begin position="323"/>
        <end position="348"/>
    </location>
</feature>
<feature type="transmembrane region" description="Helical" evidence="1">
    <location>
        <begin position="181"/>
        <end position="205"/>
    </location>
</feature>
<organism evidence="4 5">
    <name type="scientific">Paenibacillus pini JCM 16418</name>
    <dbReference type="NCBI Taxonomy" id="1236976"/>
    <lineage>
        <taxon>Bacteria</taxon>
        <taxon>Bacillati</taxon>
        <taxon>Bacillota</taxon>
        <taxon>Bacilli</taxon>
        <taxon>Bacillales</taxon>
        <taxon>Paenibacillaceae</taxon>
        <taxon>Paenibacillus</taxon>
    </lineage>
</organism>
<gene>
    <name evidence="4" type="ORF">JCM16418_762</name>
</gene>
<sequence>MTIMPVIVMIFVFVPTIVLMVSMPYLTRETISFGVTVSAVQFHSEPLRRMRKSYARASATLHTILFIVCIICLIYGDELSKQQSWIIVTYSLAMVVLSLFINISYHFKMRSLLLNLPIAPEPSIIAMDTEFRKRNIGLSSTWFLIHAFIIVVSIVTVLRNYDLIPDQIPIHFNSSWNVDRFAAKSYSSVFMPTIIQVFITLLFIFENWSIRRVKQQIQPTNPNRSIRQDVTFRRAWSYFMITASFLIVILLSVVQLNMISHLNINFAIPIILIIIALIILYAFTLTFWAGQGGSRLEQSADFSNDRPVHDDDKWLLGMIYFNRQDPNLIVEKRVGVGWGLNFGHPVSWLIGLGIIVLLVVVWVKRLRN</sequence>
<evidence type="ECO:0008006" key="6">
    <source>
        <dbReference type="Google" id="ProtNLM"/>
    </source>
</evidence>
<dbReference type="InterPro" id="IPR012867">
    <property type="entry name" value="DUF1648"/>
</dbReference>
<keyword evidence="1" id="KW-0472">Membrane</keyword>
<evidence type="ECO:0000259" key="2">
    <source>
        <dbReference type="Pfam" id="PF07853"/>
    </source>
</evidence>
<keyword evidence="1" id="KW-0812">Transmembrane</keyword>
<dbReference type="PANTHER" id="PTHR37810">
    <property type="entry name" value="IMMUNITY PROTEIN SDPI"/>
    <property type="match status" value="1"/>
</dbReference>
<feature type="domain" description="DUF1648" evidence="2">
    <location>
        <begin position="149"/>
        <end position="195"/>
    </location>
</feature>
<evidence type="ECO:0000259" key="3">
    <source>
        <dbReference type="Pfam" id="PF19124"/>
    </source>
</evidence>
<keyword evidence="1" id="KW-1133">Transmembrane helix</keyword>
<dbReference type="Pfam" id="PF07853">
    <property type="entry name" value="DUF1648"/>
    <property type="match status" value="1"/>
</dbReference>
<feature type="transmembrane region" description="Helical" evidence="1">
    <location>
        <begin position="342"/>
        <end position="363"/>
    </location>
</feature>
<dbReference type="Proteomes" id="UP000019364">
    <property type="component" value="Unassembled WGS sequence"/>
</dbReference>
<feature type="transmembrane region" description="Helical" evidence="1">
    <location>
        <begin position="82"/>
        <end position="105"/>
    </location>
</feature>
<dbReference type="GO" id="GO:0009636">
    <property type="term" value="P:response to toxic substance"/>
    <property type="evidence" value="ECO:0007669"/>
    <property type="project" value="TreeGrafter"/>
</dbReference>
<comment type="caution">
    <text evidence="4">The sequence shown here is derived from an EMBL/GenBank/DDBJ whole genome shotgun (WGS) entry which is preliminary data.</text>
</comment>
<feature type="transmembrane region" description="Helical" evidence="1">
    <location>
        <begin position="142"/>
        <end position="161"/>
    </location>
</feature>
<dbReference type="Pfam" id="PF19124">
    <property type="entry name" value="DUF5808"/>
    <property type="match status" value="1"/>
</dbReference>
<dbReference type="EMBL" id="BAVZ01000002">
    <property type="protein sequence ID" value="GAF06780.1"/>
    <property type="molecule type" value="Genomic_DNA"/>
</dbReference>
<dbReference type="OrthoDB" id="157646at2"/>
<accession>W7Y757</accession>
<dbReference type="AlphaFoldDB" id="W7Y757"/>
<dbReference type="eggNOG" id="COG4194">
    <property type="taxonomic scope" value="Bacteria"/>
</dbReference>
<feature type="transmembrane region" description="Helical" evidence="1">
    <location>
        <begin position="6"/>
        <end position="26"/>
    </location>
</feature>
<dbReference type="STRING" id="1236976.JCM16418_762"/>
<reference evidence="4 5" key="1">
    <citation type="journal article" date="2014" name="Genome Announc.">
        <title>Draft Genome Sequence of Paenibacillus pini JCM 16418T, Isolated from the Rhizosphere of Pine Tree.</title>
        <authorList>
            <person name="Yuki M."/>
            <person name="Oshima K."/>
            <person name="Suda W."/>
            <person name="Oshida Y."/>
            <person name="Kitamura K."/>
            <person name="Iida Y."/>
            <person name="Hattori M."/>
            <person name="Ohkuma M."/>
        </authorList>
    </citation>
    <scope>NUCLEOTIDE SEQUENCE [LARGE SCALE GENOMIC DNA]</scope>
    <source>
        <strain evidence="4 5">JCM 16418</strain>
    </source>
</reference>
<name>W7Y757_9BACL</name>